<dbReference type="EMBL" id="FNQV01000006">
    <property type="protein sequence ID" value="SEA25613.1"/>
    <property type="molecule type" value="Genomic_DNA"/>
</dbReference>
<dbReference type="PROSITE" id="PS50977">
    <property type="entry name" value="HTH_TETR_2"/>
    <property type="match status" value="1"/>
</dbReference>
<gene>
    <name evidence="4" type="ORF">SAMN02910418_01234</name>
</gene>
<feature type="domain" description="HTH tetR-type" evidence="3">
    <location>
        <begin position="16"/>
        <end position="76"/>
    </location>
</feature>
<dbReference type="GO" id="GO:0000976">
    <property type="term" value="F:transcription cis-regulatory region binding"/>
    <property type="evidence" value="ECO:0007669"/>
    <property type="project" value="TreeGrafter"/>
</dbReference>
<dbReference type="PANTHER" id="PTHR30055">
    <property type="entry name" value="HTH-TYPE TRANSCRIPTIONAL REGULATOR RUTR"/>
    <property type="match status" value="1"/>
</dbReference>
<dbReference type="SUPFAM" id="SSF46689">
    <property type="entry name" value="Homeodomain-like"/>
    <property type="match status" value="1"/>
</dbReference>
<dbReference type="InterPro" id="IPR009057">
    <property type="entry name" value="Homeodomain-like_sf"/>
</dbReference>
<evidence type="ECO:0000313" key="4">
    <source>
        <dbReference type="EMBL" id="SEA25613.1"/>
    </source>
</evidence>
<evidence type="ECO:0000259" key="3">
    <source>
        <dbReference type="PROSITE" id="PS50977"/>
    </source>
</evidence>
<name>A0A1H3ZPF0_9ACTO</name>
<dbReference type="InterPro" id="IPR001647">
    <property type="entry name" value="HTH_TetR"/>
</dbReference>
<keyword evidence="1 2" id="KW-0238">DNA-binding</keyword>
<accession>A0A1H3ZPF0</accession>
<dbReference type="AlphaFoldDB" id="A0A1H3ZPF0"/>
<feature type="DNA-binding region" description="H-T-H motif" evidence="2">
    <location>
        <begin position="39"/>
        <end position="58"/>
    </location>
</feature>
<dbReference type="InterPro" id="IPR050109">
    <property type="entry name" value="HTH-type_TetR-like_transc_reg"/>
</dbReference>
<dbReference type="RefSeq" id="WP_092563671.1">
    <property type="nucleotide sequence ID" value="NZ_FNQV01000006.1"/>
</dbReference>
<dbReference type="GO" id="GO:0003700">
    <property type="term" value="F:DNA-binding transcription factor activity"/>
    <property type="evidence" value="ECO:0007669"/>
    <property type="project" value="TreeGrafter"/>
</dbReference>
<dbReference type="Gene3D" id="1.10.357.10">
    <property type="entry name" value="Tetracycline Repressor, domain 2"/>
    <property type="match status" value="1"/>
</dbReference>
<dbReference type="OrthoDB" id="6929199at2"/>
<dbReference type="Proteomes" id="UP000199288">
    <property type="component" value="Unassembled WGS sequence"/>
</dbReference>
<reference evidence="5" key="1">
    <citation type="submission" date="2016-10" db="EMBL/GenBank/DDBJ databases">
        <authorList>
            <person name="Varghese N."/>
            <person name="Submissions S."/>
        </authorList>
    </citation>
    <scope>NUCLEOTIDE SEQUENCE [LARGE SCALE GENOMIC DNA]</scope>
    <source>
        <strain evidence="5">KPR-1</strain>
    </source>
</reference>
<evidence type="ECO:0000313" key="5">
    <source>
        <dbReference type="Proteomes" id="UP000199288"/>
    </source>
</evidence>
<dbReference type="PANTHER" id="PTHR30055:SF231">
    <property type="entry name" value="TRANSCRIPTIONAL REGULATORY PROTEIN (PROBABLY DEOR-FAMILY)-RELATED"/>
    <property type="match status" value="1"/>
</dbReference>
<sequence length="191" mass="20620">MTETPSTPVARRARGELRRMALVEAAAAIIREEGPVAVSHRAVARRVGCSLSATTYYFSGLDELLTEAGKVNIRMWARRAEKVAEDIEKSAAPETKDEAISLILRACLPPTDSLENHYLQLLEAARTAPVATAYAAGREQLDDAIARVLCHVGIDVSPQLIVAVVDGSAVSALSEGRDVRQTAREMLTQIL</sequence>
<evidence type="ECO:0000256" key="1">
    <source>
        <dbReference type="ARBA" id="ARBA00023125"/>
    </source>
</evidence>
<proteinExistence type="predicted"/>
<protein>
    <submittedName>
        <fullName evidence="4">Transcriptional regulator, TetR family</fullName>
    </submittedName>
</protein>
<evidence type="ECO:0000256" key="2">
    <source>
        <dbReference type="PROSITE-ProRule" id="PRU00335"/>
    </source>
</evidence>
<keyword evidence="5" id="KW-1185">Reference proteome</keyword>
<organism evidence="4 5">
    <name type="scientific">Bowdeniella nasicola</name>
    <dbReference type="NCBI Taxonomy" id="208480"/>
    <lineage>
        <taxon>Bacteria</taxon>
        <taxon>Bacillati</taxon>
        <taxon>Actinomycetota</taxon>
        <taxon>Actinomycetes</taxon>
        <taxon>Actinomycetales</taxon>
        <taxon>Actinomycetaceae</taxon>
        <taxon>Bowdeniella</taxon>
    </lineage>
</organism>